<dbReference type="InterPro" id="IPR051609">
    <property type="entry name" value="NmrA/Isoflavone_reductase-like"/>
</dbReference>
<protein>
    <recommendedName>
        <fullName evidence="3">NmrA-like domain-containing protein</fullName>
    </recommendedName>
</protein>
<dbReference type="InterPro" id="IPR045312">
    <property type="entry name" value="PCBER-like"/>
</dbReference>
<evidence type="ECO:0000259" key="3">
    <source>
        <dbReference type="Pfam" id="PF05368"/>
    </source>
</evidence>
<dbReference type="CDD" id="cd05259">
    <property type="entry name" value="PCBER_SDR_a"/>
    <property type="match status" value="1"/>
</dbReference>
<keyword evidence="2" id="KW-0560">Oxidoreductase</keyword>
<dbReference type="InterPro" id="IPR008030">
    <property type="entry name" value="NmrA-like"/>
</dbReference>
<accession>A0ABR3WNX9</accession>
<dbReference type="PANTHER" id="PTHR47706">
    <property type="entry name" value="NMRA-LIKE FAMILY PROTEIN"/>
    <property type="match status" value="1"/>
</dbReference>
<evidence type="ECO:0000256" key="1">
    <source>
        <dbReference type="ARBA" id="ARBA00022857"/>
    </source>
</evidence>
<proteinExistence type="predicted"/>
<dbReference type="PANTHER" id="PTHR47706:SF10">
    <property type="entry name" value="NMRA-LIKE DOMAIN-CONTAINING PROTEIN"/>
    <property type="match status" value="1"/>
</dbReference>
<dbReference type="Proteomes" id="UP001586593">
    <property type="component" value="Unassembled WGS sequence"/>
</dbReference>
<keyword evidence="5" id="KW-1185">Reference proteome</keyword>
<gene>
    <name evidence="4" type="ORF">VTK73DRAFT_5462</name>
</gene>
<keyword evidence="1" id="KW-0521">NADP</keyword>
<dbReference type="SUPFAM" id="SSF51735">
    <property type="entry name" value="NAD(P)-binding Rossmann-fold domains"/>
    <property type="match status" value="1"/>
</dbReference>
<reference evidence="4 5" key="1">
    <citation type="journal article" date="2024" name="Commun. Biol.">
        <title>Comparative genomic analysis of thermophilic fungi reveals convergent evolutionary adaptations and gene losses.</title>
        <authorList>
            <person name="Steindorff A.S."/>
            <person name="Aguilar-Pontes M.V."/>
            <person name="Robinson A.J."/>
            <person name="Andreopoulos B."/>
            <person name="LaButti K."/>
            <person name="Kuo A."/>
            <person name="Mondo S."/>
            <person name="Riley R."/>
            <person name="Otillar R."/>
            <person name="Haridas S."/>
            <person name="Lipzen A."/>
            <person name="Grimwood J."/>
            <person name="Schmutz J."/>
            <person name="Clum A."/>
            <person name="Reid I.D."/>
            <person name="Moisan M.C."/>
            <person name="Butler G."/>
            <person name="Nguyen T.T.M."/>
            <person name="Dewar K."/>
            <person name="Conant G."/>
            <person name="Drula E."/>
            <person name="Henrissat B."/>
            <person name="Hansel C."/>
            <person name="Singer S."/>
            <person name="Hutchinson M.I."/>
            <person name="de Vries R.P."/>
            <person name="Natvig D.O."/>
            <person name="Powell A.J."/>
            <person name="Tsang A."/>
            <person name="Grigoriev I.V."/>
        </authorList>
    </citation>
    <scope>NUCLEOTIDE SEQUENCE [LARGE SCALE GENOMIC DNA]</scope>
    <source>
        <strain evidence="4 5">ATCC 24622</strain>
    </source>
</reference>
<feature type="domain" description="NmrA-like" evidence="3">
    <location>
        <begin position="6"/>
        <end position="242"/>
    </location>
</feature>
<evidence type="ECO:0000313" key="5">
    <source>
        <dbReference type="Proteomes" id="UP001586593"/>
    </source>
</evidence>
<evidence type="ECO:0000256" key="2">
    <source>
        <dbReference type="ARBA" id="ARBA00023002"/>
    </source>
</evidence>
<name>A0ABR3WNX9_9PEZI</name>
<evidence type="ECO:0000313" key="4">
    <source>
        <dbReference type="EMBL" id="KAL1865137.1"/>
    </source>
</evidence>
<dbReference type="EMBL" id="JAZHXJ010000304">
    <property type="protein sequence ID" value="KAL1865137.1"/>
    <property type="molecule type" value="Genomic_DNA"/>
</dbReference>
<sequence length="297" mass="30903">MSLPIKNVAVIGASGNLGGPVVDELLAAGFAVTALSRASSTATFPPNVAVKKVDFSSTSDLTSALQGQDAVVSLIATAAVGAQRPIVDAAVAAGVRRYIPSEFGINTREAAQHPVGKILAGKIGTVDYLIEKAKENPGFTWTGISTGLFFDWGLRFGSLGIDVPNKTATIVDSGNEKWQASNLHHIGKAIAAVLRNPDAVANEYIGTASFDVSQNEVLQAVEEVTGTKLSVTRVSSEDLRKLGEEKLAAGDFSAFLQLVRVWNFADGAGHALGANSANAKLGLPNDDLKATIKAVYS</sequence>
<dbReference type="Pfam" id="PF05368">
    <property type="entry name" value="NmrA"/>
    <property type="match status" value="1"/>
</dbReference>
<dbReference type="InterPro" id="IPR036291">
    <property type="entry name" value="NAD(P)-bd_dom_sf"/>
</dbReference>
<dbReference type="Gene3D" id="3.40.50.720">
    <property type="entry name" value="NAD(P)-binding Rossmann-like Domain"/>
    <property type="match status" value="1"/>
</dbReference>
<dbReference type="Gene3D" id="3.90.25.10">
    <property type="entry name" value="UDP-galactose 4-epimerase, domain 1"/>
    <property type="match status" value="1"/>
</dbReference>
<comment type="caution">
    <text evidence="4">The sequence shown here is derived from an EMBL/GenBank/DDBJ whole genome shotgun (WGS) entry which is preliminary data.</text>
</comment>
<organism evidence="4 5">
    <name type="scientific">Phialemonium thermophilum</name>
    <dbReference type="NCBI Taxonomy" id="223376"/>
    <lineage>
        <taxon>Eukaryota</taxon>
        <taxon>Fungi</taxon>
        <taxon>Dikarya</taxon>
        <taxon>Ascomycota</taxon>
        <taxon>Pezizomycotina</taxon>
        <taxon>Sordariomycetes</taxon>
        <taxon>Sordariomycetidae</taxon>
        <taxon>Cephalothecales</taxon>
        <taxon>Cephalothecaceae</taxon>
        <taxon>Phialemonium</taxon>
    </lineage>
</organism>